<dbReference type="Proteomes" id="UP000325315">
    <property type="component" value="Unassembled WGS sequence"/>
</dbReference>
<organism evidence="1 2">
    <name type="scientific">Gossypium australe</name>
    <dbReference type="NCBI Taxonomy" id="47621"/>
    <lineage>
        <taxon>Eukaryota</taxon>
        <taxon>Viridiplantae</taxon>
        <taxon>Streptophyta</taxon>
        <taxon>Embryophyta</taxon>
        <taxon>Tracheophyta</taxon>
        <taxon>Spermatophyta</taxon>
        <taxon>Magnoliopsida</taxon>
        <taxon>eudicotyledons</taxon>
        <taxon>Gunneridae</taxon>
        <taxon>Pentapetalae</taxon>
        <taxon>rosids</taxon>
        <taxon>malvids</taxon>
        <taxon>Malvales</taxon>
        <taxon>Malvaceae</taxon>
        <taxon>Malvoideae</taxon>
        <taxon>Gossypium</taxon>
    </lineage>
</organism>
<evidence type="ECO:0000313" key="1">
    <source>
        <dbReference type="EMBL" id="KAA3484449.1"/>
    </source>
</evidence>
<reference evidence="2" key="1">
    <citation type="journal article" date="2019" name="Plant Biotechnol. J.">
        <title>Genome sequencing of the Australian wild diploid species Gossypium australe highlights disease resistance and delayed gland morphogenesis.</title>
        <authorList>
            <person name="Cai Y."/>
            <person name="Cai X."/>
            <person name="Wang Q."/>
            <person name="Wang P."/>
            <person name="Zhang Y."/>
            <person name="Cai C."/>
            <person name="Xu Y."/>
            <person name="Wang K."/>
            <person name="Zhou Z."/>
            <person name="Wang C."/>
            <person name="Geng S."/>
            <person name="Li B."/>
            <person name="Dong Q."/>
            <person name="Hou Y."/>
            <person name="Wang H."/>
            <person name="Ai P."/>
            <person name="Liu Z."/>
            <person name="Yi F."/>
            <person name="Sun M."/>
            <person name="An G."/>
            <person name="Cheng J."/>
            <person name="Zhang Y."/>
            <person name="Shi Q."/>
            <person name="Xie Y."/>
            <person name="Shi X."/>
            <person name="Chang Y."/>
            <person name="Huang F."/>
            <person name="Chen Y."/>
            <person name="Hong S."/>
            <person name="Mi L."/>
            <person name="Sun Q."/>
            <person name="Zhang L."/>
            <person name="Zhou B."/>
            <person name="Peng R."/>
            <person name="Zhang X."/>
            <person name="Liu F."/>
        </authorList>
    </citation>
    <scope>NUCLEOTIDE SEQUENCE [LARGE SCALE GENOMIC DNA]</scope>
    <source>
        <strain evidence="2">cv. PA1801</strain>
    </source>
</reference>
<dbReference type="EMBL" id="SMMG02000002">
    <property type="protein sequence ID" value="KAA3484449.1"/>
    <property type="molecule type" value="Genomic_DNA"/>
</dbReference>
<dbReference type="AlphaFoldDB" id="A0A5B6WRC9"/>
<dbReference type="OrthoDB" id="696150at2759"/>
<keyword evidence="2" id="KW-1185">Reference proteome</keyword>
<protein>
    <submittedName>
        <fullName evidence="1">Transposon Ty3-I Gag-Pol polyprotein</fullName>
    </submittedName>
</protein>
<accession>A0A5B6WRC9</accession>
<sequence length="163" mass="18660">MISSNESLKNLIVWRHPSSPQEWTVFREPIRGGELCIWRVMGNDRDAYENGQVLPNNTENNPQRDGKEHIKAIVAIEKKIEVIKDKANFVSFLNLFKSLNVNLSLLELIDKILKYAKYLKEIMARHKKIVLIAKKIPLKLKDPGSFTIPIKIGIDIFAKPSAI</sequence>
<name>A0A5B6WRC9_9ROSI</name>
<proteinExistence type="predicted"/>
<gene>
    <name evidence="1" type="ORF">EPI10_006533</name>
</gene>
<comment type="caution">
    <text evidence="1">The sequence shown here is derived from an EMBL/GenBank/DDBJ whole genome shotgun (WGS) entry which is preliminary data.</text>
</comment>
<evidence type="ECO:0000313" key="2">
    <source>
        <dbReference type="Proteomes" id="UP000325315"/>
    </source>
</evidence>